<keyword evidence="7 10" id="KW-0518">Myosin</keyword>
<evidence type="ECO:0000256" key="11">
    <source>
        <dbReference type="SAM" id="Coils"/>
    </source>
</evidence>
<evidence type="ECO:0000256" key="5">
    <source>
        <dbReference type="ARBA" id="ARBA00022860"/>
    </source>
</evidence>
<keyword evidence="8 10" id="KW-0505">Motor protein</keyword>
<feature type="binding site" evidence="10">
    <location>
        <begin position="158"/>
        <end position="165"/>
    </location>
    <ligand>
        <name>ATP</name>
        <dbReference type="ChEBI" id="CHEBI:30616"/>
    </ligand>
</feature>
<dbReference type="PANTHER" id="PTHR13140:SF356">
    <property type="entry name" value="UNCONVENTIONAL MYOSIN-VB"/>
    <property type="match status" value="1"/>
</dbReference>
<feature type="region of interest" description="Disordered" evidence="12">
    <location>
        <begin position="622"/>
        <end position="651"/>
    </location>
</feature>
<evidence type="ECO:0000256" key="12">
    <source>
        <dbReference type="SAM" id="MobiDB-lite"/>
    </source>
</evidence>
<dbReference type="CDD" id="cd01380">
    <property type="entry name" value="MYSc_Myo5"/>
    <property type="match status" value="1"/>
</dbReference>
<organism evidence="15 16">
    <name type="scientific">Dromaius novaehollandiae</name>
    <name type="common">Emu</name>
    <dbReference type="NCBI Taxonomy" id="8790"/>
    <lineage>
        <taxon>Eukaryota</taxon>
        <taxon>Metazoa</taxon>
        <taxon>Chordata</taxon>
        <taxon>Craniata</taxon>
        <taxon>Vertebrata</taxon>
        <taxon>Euteleostomi</taxon>
        <taxon>Archelosauria</taxon>
        <taxon>Archosauria</taxon>
        <taxon>Dinosauria</taxon>
        <taxon>Saurischia</taxon>
        <taxon>Theropoda</taxon>
        <taxon>Coelurosauria</taxon>
        <taxon>Aves</taxon>
        <taxon>Palaeognathae</taxon>
        <taxon>Casuariiformes</taxon>
        <taxon>Dromaiidae</taxon>
        <taxon>Dromaius</taxon>
    </lineage>
</organism>
<reference evidence="15 16" key="1">
    <citation type="submission" date="2019-09" db="EMBL/GenBank/DDBJ databases">
        <title>Bird 10,000 Genomes (B10K) Project - Family phase.</title>
        <authorList>
            <person name="Zhang G."/>
        </authorList>
    </citation>
    <scope>NUCLEOTIDE SEQUENCE [LARGE SCALE GENOMIC DNA]</scope>
    <source>
        <strain evidence="15">B10K-LSUMZ-23963</strain>
        <tissue evidence="15">Muscle</tissue>
    </source>
</reference>
<feature type="non-terminal residue" evidence="15">
    <location>
        <position position="1897"/>
    </location>
</feature>
<dbReference type="GO" id="GO:0051015">
    <property type="term" value="F:actin filament binding"/>
    <property type="evidence" value="ECO:0007669"/>
    <property type="project" value="TreeGrafter"/>
</dbReference>
<keyword evidence="9 10" id="KW-0009">Actin-binding</keyword>
<feature type="region of interest" description="Disordered" evidence="12">
    <location>
        <begin position="1494"/>
        <end position="1516"/>
    </location>
</feature>
<feature type="coiled-coil region" evidence="11">
    <location>
        <begin position="1303"/>
        <end position="1330"/>
    </location>
</feature>
<feature type="coiled-coil region" evidence="11">
    <location>
        <begin position="963"/>
        <end position="1015"/>
    </location>
</feature>
<feature type="coiled-coil region" evidence="11">
    <location>
        <begin position="1404"/>
        <end position="1489"/>
    </location>
</feature>
<evidence type="ECO:0000256" key="8">
    <source>
        <dbReference type="ARBA" id="ARBA00023175"/>
    </source>
</evidence>
<comment type="similarity">
    <text evidence="1 10">Belongs to the TRAFAC class myosin-kinesin ATPase superfamily. Myosin family.</text>
</comment>
<feature type="region of interest" description="Disordered" evidence="12">
    <location>
        <begin position="1157"/>
        <end position="1227"/>
    </location>
</feature>
<evidence type="ECO:0000259" key="13">
    <source>
        <dbReference type="PROSITE" id="PS51126"/>
    </source>
</evidence>
<evidence type="ECO:0000256" key="2">
    <source>
        <dbReference type="ARBA" id="ARBA00022737"/>
    </source>
</evidence>
<dbReference type="CDD" id="cd15470">
    <property type="entry name" value="Myo5_CBD"/>
    <property type="match status" value="1"/>
</dbReference>
<keyword evidence="4 10" id="KW-0067">ATP-binding</keyword>
<feature type="domain" description="Myosin motor" evidence="14">
    <location>
        <begin position="64"/>
        <end position="804"/>
    </location>
</feature>
<keyword evidence="2" id="KW-0677">Repeat</keyword>
<dbReference type="InterPro" id="IPR036103">
    <property type="entry name" value="MYSc_Myo5"/>
</dbReference>
<keyword evidence="5" id="KW-0112">Calmodulin-binding</keyword>
<dbReference type="InterPro" id="IPR036961">
    <property type="entry name" value="Kinesin_motor_dom_sf"/>
</dbReference>
<dbReference type="GO" id="GO:0005524">
    <property type="term" value="F:ATP binding"/>
    <property type="evidence" value="ECO:0007669"/>
    <property type="project" value="UniProtKB-UniRule"/>
</dbReference>
<dbReference type="GO" id="GO:0007015">
    <property type="term" value="P:actin filament organization"/>
    <property type="evidence" value="ECO:0007669"/>
    <property type="project" value="TreeGrafter"/>
</dbReference>
<dbReference type="GO" id="GO:0005737">
    <property type="term" value="C:cytoplasm"/>
    <property type="evidence" value="ECO:0007669"/>
    <property type="project" value="TreeGrafter"/>
</dbReference>
<dbReference type="Pfam" id="PF01843">
    <property type="entry name" value="DIL"/>
    <property type="match status" value="1"/>
</dbReference>
<dbReference type="GO" id="GO:0005516">
    <property type="term" value="F:calmodulin binding"/>
    <property type="evidence" value="ECO:0007669"/>
    <property type="project" value="UniProtKB-KW"/>
</dbReference>
<keyword evidence="6 11" id="KW-0175">Coiled coil</keyword>
<dbReference type="EMBL" id="VWZH01000295">
    <property type="protein sequence ID" value="NXG37515.1"/>
    <property type="molecule type" value="Genomic_DNA"/>
</dbReference>
<dbReference type="InterPro" id="IPR027417">
    <property type="entry name" value="P-loop_NTPase"/>
</dbReference>
<dbReference type="PROSITE" id="PS51456">
    <property type="entry name" value="MYOSIN_MOTOR"/>
    <property type="match status" value="1"/>
</dbReference>
<evidence type="ECO:0000259" key="14">
    <source>
        <dbReference type="PROSITE" id="PS51456"/>
    </source>
</evidence>
<name>A0A7K9BDG0_DRONO</name>
<dbReference type="InterPro" id="IPR000048">
    <property type="entry name" value="IQ_motif_EF-hand-BS"/>
</dbReference>
<gene>
    <name evidence="15" type="primary">Myo5a_1</name>
    <name evidence="15" type="ORF">DRONOV_R06380</name>
</gene>
<dbReference type="GO" id="GO:0016459">
    <property type="term" value="C:myosin complex"/>
    <property type="evidence" value="ECO:0007669"/>
    <property type="project" value="UniProtKB-KW"/>
</dbReference>
<dbReference type="Pfam" id="PF00063">
    <property type="entry name" value="Myosin_head"/>
    <property type="match status" value="2"/>
</dbReference>
<protein>
    <submittedName>
        <fullName evidence="15">MYO5A protein</fullName>
    </submittedName>
</protein>
<dbReference type="InterPro" id="IPR002710">
    <property type="entry name" value="Dilute_dom"/>
</dbReference>
<dbReference type="InterPro" id="IPR001609">
    <property type="entry name" value="Myosin_head_motor_dom-like"/>
</dbReference>
<dbReference type="PROSITE" id="PS50096">
    <property type="entry name" value="IQ"/>
    <property type="match status" value="6"/>
</dbReference>
<feature type="compositionally biased region" description="Low complexity" evidence="12">
    <location>
        <begin position="1180"/>
        <end position="1198"/>
    </location>
</feature>
<dbReference type="Gene3D" id="1.20.120.720">
    <property type="entry name" value="Myosin VI head, motor domain, U50 subdomain"/>
    <property type="match status" value="1"/>
</dbReference>
<dbReference type="SMART" id="SM00015">
    <property type="entry name" value="IQ"/>
    <property type="match status" value="6"/>
</dbReference>
<dbReference type="Proteomes" id="UP000543287">
    <property type="component" value="Unassembled WGS sequence"/>
</dbReference>
<dbReference type="Gene3D" id="1.10.10.820">
    <property type="match status" value="1"/>
</dbReference>
<dbReference type="FunFam" id="1.10.10.820:FF:000001">
    <property type="entry name" value="Myosin heavy chain"/>
    <property type="match status" value="1"/>
</dbReference>
<dbReference type="SMART" id="SM01132">
    <property type="entry name" value="DIL"/>
    <property type="match status" value="1"/>
</dbReference>
<evidence type="ECO:0000313" key="16">
    <source>
        <dbReference type="Proteomes" id="UP000543287"/>
    </source>
</evidence>
<comment type="caution">
    <text evidence="15">The sequence shown here is derived from an EMBL/GenBank/DDBJ whole genome shotgun (WGS) entry which is preliminary data.</text>
</comment>
<dbReference type="SUPFAM" id="SSF50084">
    <property type="entry name" value="Myosin S1 fragment, N-terminal domain"/>
    <property type="match status" value="1"/>
</dbReference>
<feature type="coiled-coil region" evidence="11">
    <location>
        <begin position="1082"/>
        <end position="1144"/>
    </location>
</feature>
<evidence type="ECO:0000256" key="7">
    <source>
        <dbReference type="ARBA" id="ARBA00023123"/>
    </source>
</evidence>
<dbReference type="Gene3D" id="6.20.240.20">
    <property type="match status" value="1"/>
</dbReference>
<sequence>LPPVSPQGARVWIPDCAEVWRVAEVSRSYEEGDDILHLRLEDGLELAYPIGSQLPPLCNPDCLSGKDDLVALSYLHEPAVLHSLRVRFLEANAIYTYCGIILVAINPYKQLPIYEEEVIYAYSGREVGDMDPHIFALAEEAYKQMSRYGKNQSLIISGESGAGKTASAKYAMRYFTTVGGSLSDSSMEDKVLASSPLMEAFGNAKTTRNDNSSRFGKYIEIGFSQAYVTGATIKTYLLEKSRVTFQAKAERNYHIFYQLCASAALPELQGLGLCGAESFHYTRQGQCTSVEGTDDAADLDSTRHAFSLLGVLETEQLELFGVLAAILHLGNIAIRGRDRHGDGCFVEPTDKALGLFCTLLGVEESQVSRWLCYRKLVTTGETYMKPLSRQQALDSRDALAKHMYGQVFRWMASRVNRALRSPEGHHTSIGILDIYGFEMFELNSFEQFCINYANEKLQQLFNLHVFKLEQEEYVTEEIPWVFVDFCDNQPCIELIEGRLGILDLLNEECKVGRGAGSRKLCCSEPPAAPSDIFAFQMPQGSDGSWAQKLYHTHLSSSHFQKPKRPTDAFIVCHFAGKVEYQCSGFVEKNRDAVPEELVGLLRASKSTLLAELFLEEGDGTVSLQSRRSSGPRLASRPGRRSLPGNNKNKKSIASQFKASLRKLMEVLGSTTSHYIRCIKPNDSKQPFVFDSRRVVEQLRACGVLETIRISAAGYPSRYPGSTRGLSLATAPADSPTVSRRWTYQEFFDRYQALVSREELTGTSEKQICNLVLERLLQDPRKYQCGKSKVFFRPGQVAYLEELRYQRLREACVLLQRHLRGWLARRRFQRMRGAAICLQRYARGMLARRLAEVLRRTRAAVVLQKSVRMALARRSYLHVRRAVLTIQAFARGMFARRLYHQMVRHQKAVVIQAAVRGWLARRHYARLRGAVVYLQCCYRRARARGELRRLRAEARSVEHYKQLHKGMEIKVMQLQCRLDEQAQEKQRLSEQLSALNAAHAEEVQQLRAEMQRLREDAVCDTHVRRLQERLAELERHSAESRLGQEVEELRQALAVPAPWFFLQRLAEVEAAKLHLGEERDALIQQTLEQSQDLEEQHQRAARESQGLLQELEEERARYQSLVKEYARLEQGYENLRDEVAFHKVRGPCGHGRARVLSRGAGDVVQQPRASLHMQHSTFRRSPSSESFLGSESSYLSSMSTAPSRDGSDLQAEASCDTSDPSVPGGAGRGDCPVPSLACPPGEGYPLVHQHVVWAAGQPLLSCVQGPEERWQPVLEGQQPQPGSEAMLNGSVGQDPFEKAYLLLLGQLNAVNEELARTREELRRARAPAESEEKRPLDFLKRRVSTPPCCKQGWPQAHGSSPHLILLSQQNIAEMLGLARSPEKAAVDDDLKHAYDAVQVANRLLASQLREEKQQHEEEVEGLHLDIRSLKQLSQQQAALIQDLQRHQGQEGLQHHVVRLKEENWELSQKLERQERTTVKLQKQLRAYAKQIQDLTGKREATWPGQEPAGSPKVSSPAGLSQGMLAWRIEDEGRIIKAIITDYRPQSSPGVLPDLPAYILFMCLRHADHCCDEPRARSLLDAAINTIKRVMKKHSDDFDVVALWLANACRLLNCLRQYGRDESYWQENTARQNEHRLRNVDPQGACRSLGALAIQLYQQLIRTAEKGLKPMIVAAMLESETIQGLSSTRPAGPRRPLAAPAHTLPELLQQLGSFREALSRQGLPAAVVHQALRQLLFLVSGTTLNYLLLRKDACSWSRGIQLRYNISQLEQWLRAEGLHQSGAREVLEPLVQAAQLLQVKKATEEDAGAICSLCTVLSTQQVVKILRAYTPAAGLEERVSPSFISSVEKRLQEQNPEGPSQLLVDTCHLFPVHLPFSASSVHLDELRIPDNIDLAFLHV</sequence>
<evidence type="ECO:0000256" key="10">
    <source>
        <dbReference type="PROSITE-ProRule" id="PRU00782"/>
    </source>
</evidence>
<dbReference type="SUPFAM" id="SSF52540">
    <property type="entry name" value="P-loop containing nucleoside triphosphate hydrolases"/>
    <property type="match status" value="2"/>
</dbReference>
<proteinExistence type="inferred from homology"/>
<evidence type="ECO:0000313" key="15">
    <source>
        <dbReference type="EMBL" id="NXG37515.1"/>
    </source>
</evidence>
<dbReference type="SMART" id="SM00242">
    <property type="entry name" value="MYSc"/>
    <property type="match status" value="1"/>
</dbReference>
<feature type="non-terminal residue" evidence="15">
    <location>
        <position position="1"/>
    </location>
</feature>
<dbReference type="Gene3D" id="1.20.5.190">
    <property type="match status" value="3"/>
</dbReference>
<accession>A0A7K9BDG0</accession>
<feature type="domain" description="Dilute" evidence="13">
    <location>
        <begin position="1579"/>
        <end position="1851"/>
    </location>
</feature>
<dbReference type="FunFam" id="1.20.5.190:FF:000001">
    <property type="entry name" value="unconventional myosin-Va"/>
    <property type="match status" value="1"/>
</dbReference>
<dbReference type="PANTHER" id="PTHR13140">
    <property type="entry name" value="MYOSIN"/>
    <property type="match status" value="1"/>
</dbReference>
<keyword evidence="3 10" id="KW-0547">Nucleotide-binding</keyword>
<dbReference type="GO" id="GO:0000146">
    <property type="term" value="F:microfilament motor activity"/>
    <property type="evidence" value="ECO:0007669"/>
    <property type="project" value="TreeGrafter"/>
</dbReference>
<dbReference type="Pfam" id="PF00612">
    <property type="entry name" value="IQ"/>
    <property type="match status" value="5"/>
</dbReference>
<feature type="region of interest" description="Actin-binding" evidence="10">
    <location>
        <begin position="660"/>
        <end position="682"/>
    </location>
</feature>
<dbReference type="PROSITE" id="PS51126">
    <property type="entry name" value="DILUTE"/>
    <property type="match status" value="1"/>
</dbReference>
<evidence type="ECO:0000256" key="4">
    <source>
        <dbReference type="ARBA" id="ARBA00022840"/>
    </source>
</evidence>
<dbReference type="GO" id="GO:0016020">
    <property type="term" value="C:membrane"/>
    <property type="evidence" value="ECO:0007669"/>
    <property type="project" value="TreeGrafter"/>
</dbReference>
<evidence type="ECO:0000256" key="3">
    <source>
        <dbReference type="ARBA" id="ARBA00022741"/>
    </source>
</evidence>
<dbReference type="PRINTS" id="PR00193">
    <property type="entry name" value="MYOSINHEAVY"/>
</dbReference>
<evidence type="ECO:0000256" key="6">
    <source>
        <dbReference type="ARBA" id="ARBA00023054"/>
    </source>
</evidence>
<dbReference type="Gene3D" id="3.40.850.10">
    <property type="entry name" value="Kinesin motor domain"/>
    <property type="match status" value="1"/>
</dbReference>
<dbReference type="Gene3D" id="1.20.58.530">
    <property type="match status" value="1"/>
</dbReference>
<evidence type="ECO:0000256" key="9">
    <source>
        <dbReference type="ARBA" id="ARBA00023203"/>
    </source>
</evidence>
<evidence type="ECO:0000256" key="1">
    <source>
        <dbReference type="ARBA" id="ARBA00008314"/>
    </source>
</evidence>